<dbReference type="InterPro" id="IPR020084">
    <property type="entry name" value="NUDIX_hydrolase_CS"/>
</dbReference>
<dbReference type="GO" id="GO:0016787">
    <property type="term" value="F:hydrolase activity"/>
    <property type="evidence" value="ECO:0007669"/>
    <property type="project" value="UniProtKB-KW"/>
</dbReference>
<dbReference type="InterPro" id="IPR020476">
    <property type="entry name" value="Nudix_hydrolase"/>
</dbReference>
<accession>A0ABX1IZR4</accession>
<dbReference type="EMBL" id="JAAXLS010000004">
    <property type="protein sequence ID" value="NKQ52924.1"/>
    <property type="molecule type" value="Genomic_DNA"/>
</dbReference>
<protein>
    <submittedName>
        <fullName evidence="5">NUDIX hydrolase</fullName>
    </submittedName>
</protein>
<evidence type="ECO:0000313" key="6">
    <source>
        <dbReference type="Proteomes" id="UP000715441"/>
    </source>
</evidence>
<evidence type="ECO:0000256" key="2">
    <source>
        <dbReference type="ARBA" id="ARBA00022801"/>
    </source>
</evidence>
<dbReference type="PANTHER" id="PTHR21340">
    <property type="entry name" value="DIADENOSINE 5,5-P1,P4-TETRAPHOSPHATE PYROPHOSPHOHYDROLASE MUTT"/>
    <property type="match status" value="1"/>
</dbReference>
<gene>
    <name evidence="5" type="ORF">HFP15_08530</name>
</gene>
<dbReference type="PROSITE" id="PS00893">
    <property type="entry name" value="NUDIX_BOX"/>
    <property type="match status" value="1"/>
</dbReference>
<organism evidence="5 6">
    <name type="scientific">Amycolatopsis acididurans</name>
    <dbReference type="NCBI Taxonomy" id="2724524"/>
    <lineage>
        <taxon>Bacteria</taxon>
        <taxon>Bacillati</taxon>
        <taxon>Actinomycetota</taxon>
        <taxon>Actinomycetes</taxon>
        <taxon>Pseudonocardiales</taxon>
        <taxon>Pseudonocardiaceae</taxon>
        <taxon>Amycolatopsis</taxon>
    </lineage>
</organism>
<sequence>MDLLPFDEYVRSLDRKRMSAGVLFRDSDDRVLLVEPSYKSHWEIPGGAVDAGEAPWAAARREVREELGFDRAVGRPLVIDHVPDDGHMPEGLAFIFDGGFITAAEVAALDLTDPEIISAGLFHLETTAAKLKTTLALRLAAAVEASRTGGLLLCDNGNPSIRG</sequence>
<dbReference type="Gene3D" id="3.90.79.10">
    <property type="entry name" value="Nucleoside Triphosphate Pyrophosphohydrolase"/>
    <property type="match status" value="1"/>
</dbReference>
<name>A0ABX1IZR4_9PSEU</name>
<dbReference type="Proteomes" id="UP000715441">
    <property type="component" value="Unassembled WGS sequence"/>
</dbReference>
<dbReference type="CDD" id="cd18876">
    <property type="entry name" value="NUDIX_Hydrolase"/>
    <property type="match status" value="1"/>
</dbReference>
<dbReference type="InterPro" id="IPR015797">
    <property type="entry name" value="NUDIX_hydrolase-like_dom_sf"/>
</dbReference>
<reference evidence="5 6" key="1">
    <citation type="submission" date="2020-04" db="EMBL/GenBank/DDBJ databases">
        <title>Novel species.</title>
        <authorList>
            <person name="Teo W.F.A."/>
            <person name="Lipun K."/>
            <person name="Srisuk N."/>
            <person name="Duangmal K."/>
        </authorList>
    </citation>
    <scope>NUCLEOTIDE SEQUENCE [LARGE SCALE GENOMIC DNA]</scope>
    <source>
        <strain evidence="5 6">K13G38</strain>
    </source>
</reference>
<keyword evidence="2 3" id="KW-0378">Hydrolase</keyword>
<dbReference type="RefSeq" id="WP_168513342.1">
    <property type="nucleotide sequence ID" value="NZ_JAAXLS010000004.1"/>
</dbReference>
<dbReference type="PANTHER" id="PTHR21340:SF0">
    <property type="entry name" value="BIS(5'-NUCLEOSYL)-TETRAPHOSPHATASE [ASYMMETRICAL]"/>
    <property type="match status" value="1"/>
</dbReference>
<dbReference type="InterPro" id="IPR051325">
    <property type="entry name" value="Nudix_hydrolase_domain"/>
</dbReference>
<comment type="similarity">
    <text evidence="1 3">Belongs to the Nudix hydrolase family.</text>
</comment>
<dbReference type="InterPro" id="IPR000086">
    <property type="entry name" value="NUDIX_hydrolase_dom"/>
</dbReference>
<dbReference type="PRINTS" id="PR00502">
    <property type="entry name" value="NUDIXFAMILY"/>
</dbReference>
<keyword evidence="6" id="KW-1185">Reference proteome</keyword>
<feature type="domain" description="Nudix hydrolase" evidence="4">
    <location>
        <begin position="14"/>
        <end position="139"/>
    </location>
</feature>
<evidence type="ECO:0000313" key="5">
    <source>
        <dbReference type="EMBL" id="NKQ52924.1"/>
    </source>
</evidence>
<comment type="caution">
    <text evidence="5">The sequence shown here is derived from an EMBL/GenBank/DDBJ whole genome shotgun (WGS) entry which is preliminary data.</text>
</comment>
<evidence type="ECO:0000259" key="4">
    <source>
        <dbReference type="PROSITE" id="PS51462"/>
    </source>
</evidence>
<evidence type="ECO:0000256" key="3">
    <source>
        <dbReference type="RuleBase" id="RU003476"/>
    </source>
</evidence>
<proteinExistence type="inferred from homology"/>
<dbReference type="Pfam" id="PF00293">
    <property type="entry name" value="NUDIX"/>
    <property type="match status" value="1"/>
</dbReference>
<evidence type="ECO:0000256" key="1">
    <source>
        <dbReference type="ARBA" id="ARBA00005582"/>
    </source>
</evidence>
<dbReference type="PROSITE" id="PS51462">
    <property type="entry name" value="NUDIX"/>
    <property type="match status" value="1"/>
</dbReference>
<dbReference type="SUPFAM" id="SSF55811">
    <property type="entry name" value="Nudix"/>
    <property type="match status" value="1"/>
</dbReference>